<gene>
    <name evidence="2" type="ORF">NQ314_008463</name>
</gene>
<organism evidence="2 3">
    <name type="scientific">Rhamnusium bicolor</name>
    <dbReference type="NCBI Taxonomy" id="1586634"/>
    <lineage>
        <taxon>Eukaryota</taxon>
        <taxon>Metazoa</taxon>
        <taxon>Ecdysozoa</taxon>
        <taxon>Arthropoda</taxon>
        <taxon>Hexapoda</taxon>
        <taxon>Insecta</taxon>
        <taxon>Pterygota</taxon>
        <taxon>Neoptera</taxon>
        <taxon>Endopterygota</taxon>
        <taxon>Coleoptera</taxon>
        <taxon>Polyphaga</taxon>
        <taxon>Cucujiformia</taxon>
        <taxon>Chrysomeloidea</taxon>
        <taxon>Cerambycidae</taxon>
        <taxon>Lepturinae</taxon>
        <taxon>Rhagiini</taxon>
        <taxon>Rhamnusium</taxon>
    </lineage>
</organism>
<evidence type="ECO:0000256" key="1">
    <source>
        <dbReference type="SAM" id="MobiDB-lite"/>
    </source>
</evidence>
<proteinExistence type="predicted"/>
<name>A0AAV8YCT2_9CUCU</name>
<sequence>MEVQSEDEELIESDGESEVDNVSINSDYPDIEQEASDFEGNPAEVTGASANMEENDVFENESEIVQDRDKYYLDKNGTKWRKKCYNKNVRTRRENIITQLPGVKRSARDKKVLLSVFSYSSMKK</sequence>
<feature type="compositionally biased region" description="Acidic residues" evidence="1">
    <location>
        <begin position="1"/>
        <end position="19"/>
    </location>
</feature>
<keyword evidence="3" id="KW-1185">Reference proteome</keyword>
<dbReference type="AlphaFoldDB" id="A0AAV8YCT2"/>
<reference evidence="2" key="1">
    <citation type="journal article" date="2023" name="Insect Mol. Biol.">
        <title>Genome sequencing provides insights into the evolution of gene families encoding plant cell wall-degrading enzymes in longhorned beetles.</title>
        <authorList>
            <person name="Shin N.R."/>
            <person name="Okamura Y."/>
            <person name="Kirsch R."/>
            <person name="Pauchet Y."/>
        </authorList>
    </citation>
    <scope>NUCLEOTIDE SEQUENCE</scope>
    <source>
        <strain evidence="2">RBIC_L_NR</strain>
    </source>
</reference>
<dbReference type="Proteomes" id="UP001162156">
    <property type="component" value="Unassembled WGS sequence"/>
</dbReference>
<comment type="caution">
    <text evidence="2">The sequence shown here is derived from an EMBL/GenBank/DDBJ whole genome shotgun (WGS) entry which is preliminary data.</text>
</comment>
<evidence type="ECO:0000313" key="2">
    <source>
        <dbReference type="EMBL" id="KAJ8948226.1"/>
    </source>
</evidence>
<evidence type="ECO:0000313" key="3">
    <source>
        <dbReference type="Proteomes" id="UP001162156"/>
    </source>
</evidence>
<protein>
    <submittedName>
        <fullName evidence="2">Uncharacterized protein</fullName>
    </submittedName>
</protein>
<accession>A0AAV8YCT2</accession>
<feature type="region of interest" description="Disordered" evidence="1">
    <location>
        <begin position="1"/>
        <end position="23"/>
    </location>
</feature>
<dbReference type="EMBL" id="JANEYF010002313">
    <property type="protein sequence ID" value="KAJ8948226.1"/>
    <property type="molecule type" value="Genomic_DNA"/>
</dbReference>